<keyword evidence="4" id="KW-0560">Oxidoreductase</keyword>
<keyword evidence="6" id="KW-0812">Transmembrane</keyword>
<feature type="transmembrane region" description="Helical" evidence="6">
    <location>
        <begin position="134"/>
        <end position="155"/>
    </location>
</feature>
<dbReference type="OrthoDB" id="9990796at2759"/>
<dbReference type="InterPro" id="IPR006694">
    <property type="entry name" value="Fatty_acid_hydroxylase"/>
</dbReference>
<feature type="transmembrane region" description="Helical" evidence="6">
    <location>
        <begin position="211"/>
        <end position="232"/>
    </location>
</feature>
<dbReference type="InterPro" id="IPR045019">
    <property type="entry name" value="BETA-OHASE-like"/>
</dbReference>
<evidence type="ECO:0000256" key="3">
    <source>
        <dbReference type="ARBA" id="ARBA00022746"/>
    </source>
</evidence>
<dbReference type="Proteomes" id="UP000554482">
    <property type="component" value="Unassembled WGS sequence"/>
</dbReference>
<evidence type="ECO:0000259" key="7">
    <source>
        <dbReference type="Pfam" id="PF04116"/>
    </source>
</evidence>
<feature type="domain" description="Fatty acid hydroxylase" evidence="7">
    <location>
        <begin position="148"/>
        <end position="276"/>
    </location>
</feature>
<dbReference type="GO" id="GO:0031969">
    <property type="term" value="C:chloroplast membrane"/>
    <property type="evidence" value="ECO:0007669"/>
    <property type="project" value="UniProtKB-SubCell"/>
</dbReference>
<accession>A0A7J6VJV3</accession>
<gene>
    <name evidence="8" type="ORF">FRX31_025938</name>
</gene>
<dbReference type="AlphaFoldDB" id="A0A7J6VJV3"/>
<comment type="caution">
    <text evidence="8">The sequence shown here is derived from an EMBL/GenBank/DDBJ whole genome shotgun (WGS) entry which is preliminary data.</text>
</comment>
<keyword evidence="9" id="KW-1185">Reference proteome</keyword>
<feature type="transmembrane region" description="Helical" evidence="6">
    <location>
        <begin position="185"/>
        <end position="205"/>
    </location>
</feature>
<name>A0A7J6VJV3_THATH</name>
<proteinExistence type="inferred from homology"/>
<keyword evidence="6" id="KW-0472">Membrane</keyword>
<dbReference type="GO" id="GO:0016119">
    <property type="term" value="P:carotene metabolic process"/>
    <property type="evidence" value="ECO:0007669"/>
    <property type="project" value="TreeGrafter"/>
</dbReference>
<reference evidence="8 9" key="1">
    <citation type="submission" date="2020-06" db="EMBL/GenBank/DDBJ databases">
        <title>Transcriptomic and genomic resources for Thalictrum thalictroides and T. hernandezii: Facilitating candidate gene discovery in an emerging model plant lineage.</title>
        <authorList>
            <person name="Arias T."/>
            <person name="Riano-Pachon D.M."/>
            <person name="Di Stilio V.S."/>
        </authorList>
    </citation>
    <scope>NUCLEOTIDE SEQUENCE [LARGE SCALE GENOMIC DNA]</scope>
    <source>
        <strain evidence="9">cv. WT478/WT964</strain>
        <tissue evidence="8">Leaves</tissue>
    </source>
</reference>
<sequence>MATGISISSSTRTHRFRRNPILDSKPNILNTPSFLKYSHISTSLLRIFSLRKNVCLTICYVVERRRKQGSSSTTQIHEDNMEERLEHMDLSVKKKLEHYTYLIPTVMFSLGIFSVAVLPIYYRFSWQMQGGDIPITEIFGIVAFSLGIAVSMEFISRWTHRVIWHASLWHIHESHHKPREGRFELNDVFAIINAVPAIGLINFGFFHKGFIPALCLGAGLGLTWLGMAYIFVHNGLVHRRFPVGSIANIPYLRRVAAAHRIHHSAKFEGVPYGLFLGPKELEDVGGTEELEKEINRQIKRMSGS</sequence>
<dbReference type="GO" id="GO:0005506">
    <property type="term" value="F:iron ion binding"/>
    <property type="evidence" value="ECO:0007669"/>
    <property type="project" value="InterPro"/>
</dbReference>
<evidence type="ECO:0000256" key="6">
    <source>
        <dbReference type="SAM" id="Phobius"/>
    </source>
</evidence>
<dbReference type="EC" id="1.14.15.24" evidence="5"/>
<evidence type="ECO:0000256" key="1">
    <source>
        <dbReference type="ARBA" id="ARBA00004508"/>
    </source>
</evidence>
<evidence type="ECO:0000313" key="9">
    <source>
        <dbReference type="Proteomes" id="UP000554482"/>
    </source>
</evidence>
<evidence type="ECO:0000256" key="5">
    <source>
        <dbReference type="ARBA" id="ARBA00026097"/>
    </source>
</evidence>
<dbReference type="EMBL" id="JABWDY010032060">
    <property type="protein sequence ID" value="KAF5184475.1"/>
    <property type="molecule type" value="Genomic_DNA"/>
</dbReference>
<organism evidence="8 9">
    <name type="scientific">Thalictrum thalictroides</name>
    <name type="common">Rue-anemone</name>
    <name type="synonym">Anemone thalictroides</name>
    <dbReference type="NCBI Taxonomy" id="46969"/>
    <lineage>
        <taxon>Eukaryota</taxon>
        <taxon>Viridiplantae</taxon>
        <taxon>Streptophyta</taxon>
        <taxon>Embryophyta</taxon>
        <taxon>Tracheophyta</taxon>
        <taxon>Spermatophyta</taxon>
        <taxon>Magnoliopsida</taxon>
        <taxon>Ranunculales</taxon>
        <taxon>Ranunculaceae</taxon>
        <taxon>Thalictroideae</taxon>
        <taxon>Thalictrum</taxon>
    </lineage>
</organism>
<evidence type="ECO:0000313" key="8">
    <source>
        <dbReference type="EMBL" id="KAF5184475.1"/>
    </source>
</evidence>
<comment type="subcellular location">
    <subcellularLocation>
        <location evidence="1">Plastid</location>
        <location evidence="1">Chloroplast membrane</location>
        <topology evidence="1">Multi-pass membrane protein</topology>
    </subcellularLocation>
</comment>
<dbReference type="GO" id="GO:0016123">
    <property type="term" value="P:xanthophyll biosynthetic process"/>
    <property type="evidence" value="ECO:0007669"/>
    <property type="project" value="TreeGrafter"/>
</dbReference>
<comment type="similarity">
    <text evidence="2">Belongs to the sterol desaturase family.</text>
</comment>
<dbReference type="GO" id="GO:0010291">
    <property type="term" value="F:beta-carotene 3-hydroxylase activity"/>
    <property type="evidence" value="ECO:0007669"/>
    <property type="project" value="UniProtKB-EC"/>
</dbReference>
<keyword evidence="3" id="KW-0125">Carotenoid biosynthesis</keyword>
<dbReference type="PANTHER" id="PTHR31899">
    <property type="entry name" value="BETA-CAROTENE 3-HYDROXYLASE 1, CHLOROPLASTIC"/>
    <property type="match status" value="1"/>
</dbReference>
<evidence type="ECO:0000256" key="4">
    <source>
        <dbReference type="ARBA" id="ARBA00023002"/>
    </source>
</evidence>
<protein>
    <recommendedName>
        <fullName evidence="5">beta-carotene 3-hydroxylase</fullName>
        <ecNumber evidence="5">1.14.15.24</ecNumber>
    </recommendedName>
</protein>
<dbReference type="PANTHER" id="PTHR31899:SF9">
    <property type="entry name" value="BETA-CAROTENE 3-HYDROXYLASE 1, CHLOROPLASTIC"/>
    <property type="match status" value="1"/>
</dbReference>
<feature type="transmembrane region" description="Helical" evidence="6">
    <location>
        <begin position="101"/>
        <end position="122"/>
    </location>
</feature>
<dbReference type="Pfam" id="PF04116">
    <property type="entry name" value="FA_hydroxylase"/>
    <property type="match status" value="1"/>
</dbReference>
<evidence type="ECO:0000256" key="2">
    <source>
        <dbReference type="ARBA" id="ARBA00009324"/>
    </source>
</evidence>
<keyword evidence="6" id="KW-1133">Transmembrane helix</keyword>